<dbReference type="OrthoDB" id="2986625at2759"/>
<name>A0A8H5FMC5_9AGAR</name>
<evidence type="ECO:0000313" key="1">
    <source>
        <dbReference type="EMBL" id="KAF5341698.1"/>
    </source>
</evidence>
<gene>
    <name evidence="1" type="ORF">D9611_001331</name>
</gene>
<dbReference type="Proteomes" id="UP000541558">
    <property type="component" value="Unassembled WGS sequence"/>
</dbReference>
<keyword evidence="2" id="KW-1185">Reference proteome</keyword>
<reference evidence="1 2" key="1">
    <citation type="journal article" date="2020" name="ISME J.">
        <title>Uncovering the hidden diversity of litter-decomposition mechanisms in mushroom-forming fungi.</title>
        <authorList>
            <person name="Floudas D."/>
            <person name="Bentzer J."/>
            <person name="Ahren D."/>
            <person name="Johansson T."/>
            <person name="Persson P."/>
            <person name="Tunlid A."/>
        </authorList>
    </citation>
    <scope>NUCLEOTIDE SEQUENCE [LARGE SCALE GENOMIC DNA]</scope>
    <source>
        <strain evidence="1 2">CBS 175.51</strain>
    </source>
</reference>
<protein>
    <recommendedName>
        <fullName evidence="3">F-box domain-containing protein</fullName>
    </recommendedName>
</protein>
<evidence type="ECO:0008006" key="3">
    <source>
        <dbReference type="Google" id="ProtNLM"/>
    </source>
</evidence>
<dbReference type="AlphaFoldDB" id="A0A8H5FMC5"/>
<comment type="caution">
    <text evidence="1">The sequence shown here is derived from an EMBL/GenBank/DDBJ whole genome shotgun (WGS) entry which is preliminary data.</text>
</comment>
<sequence>MCPKLFDILSEDVLDLIVAEVAKDAGLEELCEMRFVCRDLSYVLESKLFKTATINITRPARTEPIENHGLREWGECSVDYAFKSPKPSSSGKQIPVYPSQESHRRSEEVGIGTMVLNYDVVLAVSQLPKLRSVQLLFETGWRDSAPLLPLEYFKGLHSLELSNLPLSQRAVDALRQTITISPELQSLNILYQGRHSSLEDLASVFADAVAAPAFVPTLERLILRGRHITLSPACVPYLSALTDLQIDQCATAHAVDPAFWEALADGRVRLQHLQIYPLSPSIVAYLKTYTGLKTLRLSGNGKDESSINRQLHMVEDLYREIVPHHREALRVLCTGNLPTTVWELEAKNLKAILRCRNLETLALKYRYDVGKGNIDLPISNLVTEVVKRLPKLAKVNIHLNEDVKFSERLPNPAPPPNLPNHVPPLHVLFNH</sequence>
<dbReference type="InterPro" id="IPR032675">
    <property type="entry name" value="LRR_dom_sf"/>
</dbReference>
<dbReference type="EMBL" id="JAACJK010000001">
    <property type="protein sequence ID" value="KAF5341698.1"/>
    <property type="molecule type" value="Genomic_DNA"/>
</dbReference>
<organism evidence="1 2">
    <name type="scientific">Ephemerocybe angulata</name>
    <dbReference type="NCBI Taxonomy" id="980116"/>
    <lineage>
        <taxon>Eukaryota</taxon>
        <taxon>Fungi</taxon>
        <taxon>Dikarya</taxon>
        <taxon>Basidiomycota</taxon>
        <taxon>Agaricomycotina</taxon>
        <taxon>Agaricomycetes</taxon>
        <taxon>Agaricomycetidae</taxon>
        <taxon>Agaricales</taxon>
        <taxon>Agaricineae</taxon>
        <taxon>Psathyrellaceae</taxon>
        <taxon>Ephemerocybe</taxon>
    </lineage>
</organism>
<proteinExistence type="predicted"/>
<accession>A0A8H5FMC5</accession>
<dbReference type="Gene3D" id="3.80.10.10">
    <property type="entry name" value="Ribonuclease Inhibitor"/>
    <property type="match status" value="1"/>
</dbReference>
<dbReference type="SUPFAM" id="SSF52047">
    <property type="entry name" value="RNI-like"/>
    <property type="match status" value="1"/>
</dbReference>
<evidence type="ECO:0000313" key="2">
    <source>
        <dbReference type="Proteomes" id="UP000541558"/>
    </source>
</evidence>